<feature type="region of interest" description="Disordered" evidence="5">
    <location>
        <begin position="302"/>
        <end position="344"/>
    </location>
</feature>
<keyword evidence="2" id="KW-0677">Repeat</keyword>
<dbReference type="Proteomes" id="UP000593564">
    <property type="component" value="Unassembled WGS sequence"/>
</dbReference>
<feature type="region of interest" description="Disordered" evidence="5">
    <location>
        <begin position="240"/>
        <end position="287"/>
    </location>
</feature>
<dbReference type="EMBL" id="JACBKZ010000004">
    <property type="protein sequence ID" value="KAF5952607.1"/>
    <property type="molecule type" value="Genomic_DNA"/>
</dbReference>
<evidence type="ECO:0000256" key="4">
    <source>
        <dbReference type="ARBA" id="ARBA00022833"/>
    </source>
</evidence>
<dbReference type="InterPro" id="IPR001965">
    <property type="entry name" value="Znf_PHD"/>
</dbReference>
<evidence type="ECO:0000259" key="7">
    <source>
        <dbReference type="SMART" id="SM00291"/>
    </source>
</evidence>
<evidence type="ECO:0000256" key="3">
    <source>
        <dbReference type="ARBA" id="ARBA00022771"/>
    </source>
</evidence>
<dbReference type="Gene3D" id="3.30.60.90">
    <property type="match status" value="1"/>
</dbReference>
<dbReference type="GO" id="GO:0008270">
    <property type="term" value="F:zinc ion binding"/>
    <property type="evidence" value="ECO:0007669"/>
    <property type="project" value="UniProtKB-KW"/>
</dbReference>
<dbReference type="InterPro" id="IPR004146">
    <property type="entry name" value="DC1"/>
</dbReference>
<keyword evidence="9" id="KW-1185">Reference proteome</keyword>
<reference evidence="8 9" key="2">
    <citation type="submission" date="2020-07" db="EMBL/GenBank/DDBJ databases">
        <title>Genome assembly of wild tea tree DASZ reveals pedigree and selection history of tea varieties.</title>
        <authorList>
            <person name="Zhang W."/>
        </authorList>
    </citation>
    <scope>NUCLEOTIDE SEQUENCE [LARGE SCALE GENOMIC DNA]</scope>
    <source>
        <strain evidence="9">cv. G240</strain>
        <tissue evidence="8">Leaf</tissue>
    </source>
</reference>
<dbReference type="InterPro" id="IPR000433">
    <property type="entry name" value="Znf_ZZ"/>
</dbReference>
<name>A0A7J7HJK7_CAMSI</name>
<dbReference type="Gene3D" id="3.30.60.20">
    <property type="match status" value="1"/>
</dbReference>
<dbReference type="SMART" id="SM00249">
    <property type="entry name" value="PHD"/>
    <property type="match status" value="2"/>
</dbReference>
<protein>
    <recommendedName>
        <fullName evidence="10">Phorbol-ester/DAG-type domain-containing protein</fullName>
    </recommendedName>
</protein>
<evidence type="ECO:0008006" key="10">
    <source>
        <dbReference type="Google" id="ProtNLM"/>
    </source>
</evidence>
<comment type="caution">
    <text evidence="8">The sequence shown here is derived from an EMBL/GenBank/DDBJ whole genome shotgun (WGS) entry which is preliminary data.</text>
</comment>
<dbReference type="SMART" id="SM00291">
    <property type="entry name" value="ZnF_ZZ"/>
    <property type="match status" value="2"/>
</dbReference>
<feature type="domain" description="Zinc finger PHD-type" evidence="6">
    <location>
        <begin position="25"/>
        <end position="88"/>
    </location>
</feature>
<dbReference type="PANTHER" id="PTHR46288:SF27">
    <property type="entry name" value="CYSTEINE_HISTIDINE-RICH C1 DOMAIN FAMILY PROTEIN"/>
    <property type="match status" value="1"/>
</dbReference>
<accession>A0A7J7HJK7</accession>
<feature type="region of interest" description="Disordered" evidence="5">
    <location>
        <begin position="184"/>
        <end position="221"/>
    </location>
</feature>
<feature type="compositionally biased region" description="Polar residues" evidence="5">
    <location>
        <begin position="240"/>
        <end position="249"/>
    </location>
</feature>
<feature type="domain" description="Zinc finger PHD-type" evidence="6">
    <location>
        <begin position="426"/>
        <end position="495"/>
    </location>
</feature>
<dbReference type="SUPFAM" id="SSF57889">
    <property type="entry name" value="Cysteine-rich domain"/>
    <property type="match status" value="3"/>
</dbReference>
<keyword evidence="3" id="KW-0863">Zinc-finger</keyword>
<evidence type="ECO:0000313" key="9">
    <source>
        <dbReference type="Proteomes" id="UP000593564"/>
    </source>
</evidence>
<evidence type="ECO:0000259" key="6">
    <source>
        <dbReference type="SMART" id="SM00249"/>
    </source>
</evidence>
<proteinExistence type="predicted"/>
<dbReference type="AlphaFoldDB" id="A0A7J7HJK7"/>
<evidence type="ECO:0000256" key="1">
    <source>
        <dbReference type="ARBA" id="ARBA00022723"/>
    </source>
</evidence>
<evidence type="ECO:0000256" key="5">
    <source>
        <dbReference type="SAM" id="MobiDB-lite"/>
    </source>
</evidence>
<evidence type="ECO:0000256" key="2">
    <source>
        <dbReference type="ARBA" id="ARBA00022737"/>
    </source>
</evidence>
<sequence length="574" mass="64651">MEFKHFSHPHGLCFRQIPDQVPEIQCSGCNTPASGSVYTCRQCNNFNLHEQCFQATRSLNHPSHPSHPLSLFPYPTYPSSSFFCNSCNLAGTGFSYSCSTCEFDLHVHCAYMPVPPSPYPSFPIPNPSFPQESPSFSPPQYVYRPENITRESVSINCPNLQYNLANQHYSFPHKTPGFSPQYAHGPETTTTHESFVNGPNPIPPQYPSPNEALSSLNAPMGLANQPTHAPYVGANQQYSFSHETPSFNPQYAYMPETSTTTHESVINNRPNPQYTSSNQALSSTANQPTHAPYAVENQQVPVVNGPKPQYSQPNEALHNSSAQTGLANKGKSRADPPNQTQPRNVKHFSHHHALHLSKVQEEDYIHCSVCDQCLSGSAYSCTKQRCNFDIHKSCFELPQEIHHKSHPKHTLTLLSSPPYKEYNEFTCNACREIGTAFTYHCKDCKFDLHVKCATLLETVKREDHEHLLTLFYSSPYKKSEEDSAKDLIFYCDVCQFSVDDSCWVYYCQVCDYGTDLHCVTAEKRPEEEETKEYSAEEAVAKAQQHMQLLQIQMEMSKQNAQFISGIAQSLSNLV</sequence>
<gene>
    <name evidence="8" type="ORF">HYC85_010551</name>
</gene>
<feature type="domain" description="ZZ-type" evidence="7">
    <location>
        <begin position="361"/>
        <end position="405"/>
    </location>
</feature>
<dbReference type="InterPro" id="IPR046349">
    <property type="entry name" value="C1-like_sf"/>
</dbReference>
<keyword evidence="4" id="KW-0862">Zinc</keyword>
<dbReference type="PANTHER" id="PTHR46288">
    <property type="entry name" value="PHORBOL-ESTER/DAG-TYPE DOMAIN-CONTAINING PROTEIN"/>
    <property type="match status" value="1"/>
</dbReference>
<dbReference type="Pfam" id="PF03107">
    <property type="entry name" value="C1_2"/>
    <property type="match status" value="5"/>
</dbReference>
<dbReference type="InterPro" id="IPR043145">
    <property type="entry name" value="Znf_ZZ_sf"/>
</dbReference>
<reference evidence="9" key="1">
    <citation type="journal article" date="2020" name="Nat. Commun.">
        <title>Genome assembly of wild tea tree DASZ reveals pedigree and selection history of tea varieties.</title>
        <authorList>
            <person name="Zhang W."/>
            <person name="Zhang Y."/>
            <person name="Qiu H."/>
            <person name="Guo Y."/>
            <person name="Wan H."/>
            <person name="Zhang X."/>
            <person name="Scossa F."/>
            <person name="Alseekh S."/>
            <person name="Zhang Q."/>
            <person name="Wang P."/>
            <person name="Xu L."/>
            <person name="Schmidt M.H."/>
            <person name="Jia X."/>
            <person name="Li D."/>
            <person name="Zhu A."/>
            <person name="Guo F."/>
            <person name="Chen W."/>
            <person name="Ni D."/>
            <person name="Usadel B."/>
            <person name="Fernie A.R."/>
            <person name="Wen W."/>
        </authorList>
    </citation>
    <scope>NUCLEOTIDE SEQUENCE [LARGE SCALE GENOMIC DNA]</scope>
    <source>
        <strain evidence="9">cv. G240</strain>
    </source>
</reference>
<keyword evidence="1" id="KW-0479">Metal-binding</keyword>
<feature type="domain" description="ZZ-type" evidence="7">
    <location>
        <begin position="20"/>
        <end position="65"/>
    </location>
</feature>
<organism evidence="8 9">
    <name type="scientific">Camellia sinensis</name>
    <name type="common">Tea plant</name>
    <name type="synonym">Thea sinensis</name>
    <dbReference type="NCBI Taxonomy" id="4442"/>
    <lineage>
        <taxon>Eukaryota</taxon>
        <taxon>Viridiplantae</taxon>
        <taxon>Streptophyta</taxon>
        <taxon>Embryophyta</taxon>
        <taxon>Tracheophyta</taxon>
        <taxon>Spermatophyta</taxon>
        <taxon>Magnoliopsida</taxon>
        <taxon>eudicotyledons</taxon>
        <taxon>Gunneridae</taxon>
        <taxon>Pentapetalae</taxon>
        <taxon>asterids</taxon>
        <taxon>Ericales</taxon>
        <taxon>Theaceae</taxon>
        <taxon>Camellia</taxon>
    </lineage>
</organism>
<feature type="compositionally biased region" description="Polar residues" evidence="5">
    <location>
        <begin position="256"/>
        <end position="287"/>
    </location>
</feature>
<feature type="compositionally biased region" description="Polar residues" evidence="5">
    <location>
        <begin position="309"/>
        <end position="326"/>
    </location>
</feature>
<evidence type="ECO:0000313" key="8">
    <source>
        <dbReference type="EMBL" id="KAF5952607.1"/>
    </source>
</evidence>